<dbReference type="GO" id="GO:0008270">
    <property type="term" value="F:zinc ion binding"/>
    <property type="evidence" value="ECO:0007669"/>
    <property type="project" value="UniProtKB-KW"/>
</dbReference>
<dbReference type="InterPro" id="IPR001878">
    <property type="entry name" value="Znf_CCHC"/>
</dbReference>
<dbReference type="EMBL" id="CH991550">
    <property type="protein sequence ID" value="EDQ89554.1"/>
    <property type="molecule type" value="Genomic_DNA"/>
</dbReference>
<keyword evidence="3 5" id="KW-0863">Zinc-finger</keyword>
<dbReference type="Pfam" id="PF00098">
    <property type="entry name" value="zf-CCHC"/>
    <property type="match status" value="1"/>
</dbReference>
<feature type="region of interest" description="Disordered" evidence="6">
    <location>
        <begin position="161"/>
        <end position="231"/>
    </location>
</feature>
<dbReference type="GO" id="GO:0005730">
    <property type="term" value="C:nucleolus"/>
    <property type="evidence" value="ECO:0000318"/>
    <property type="project" value="GO_Central"/>
</dbReference>
<evidence type="ECO:0000256" key="3">
    <source>
        <dbReference type="ARBA" id="ARBA00022771"/>
    </source>
</evidence>
<dbReference type="STRING" id="81824.A9UZ15"/>
<dbReference type="InterPro" id="IPR036875">
    <property type="entry name" value="Znf_CCHC_sf"/>
</dbReference>
<keyword evidence="9" id="KW-1185">Reference proteome</keyword>
<organism evidence="8 9">
    <name type="scientific">Monosiga brevicollis</name>
    <name type="common">Choanoflagellate</name>
    <dbReference type="NCBI Taxonomy" id="81824"/>
    <lineage>
        <taxon>Eukaryota</taxon>
        <taxon>Choanoflagellata</taxon>
        <taxon>Craspedida</taxon>
        <taxon>Salpingoecidae</taxon>
        <taxon>Monosiga</taxon>
    </lineage>
</organism>
<dbReference type="InterPro" id="IPR042246">
    <property type="entry name" value="ZCCHC9"/>
</dbReference>
<gene>
    <name evidence="8" type="ORF">MONBRDRAFT_32358</name>
</gene>
<dbReference type="SUPFAM" id="SSF57756">
    <property type="entry name" value="Retrovirus zinc finger-like domains"/>
    <property type="match status" value="2"/>
</dbReference>
<evidence type="ECO:0000313" key="9">
    <source>
        <dbReference type="Proteomes" id="UP000001357"/>
    </source>
</evidence>
<feature type="compositionally biased region" description="Basic residues" evidence="6">
    <location>
        <begin position="1"/>
        <end position="10"/>
    </location>
</feature>
<dbReference type="KEGG" id="mbr:MONBRDRAFT_32358"/>
<protein>
    <recommendedName>
        <fullName evidence="7">CCHC-type domain-containing protein</fullName>
    </recommendedName>
</protein>
<sequence length="231" mass="25396">MGRQGRMKKSKVNEASAWDELKPEAEAPRRGANADEGGKRVRSQTDAAKAKRREHRRQRRLRMKARDLTCFGCRQRGHTLETCPASQTGICFRCGSTEHTTAKCTVKVPAGQPQFPYATCFICKGKGHLSRECPDNPKGLYPDGGGCGFCGSVEHFKRDCPDRKTQASKGKPKLRLLMEAGGGSVDADDSLVLDHGTDDESESDEELSSRDQRTTGRPAAPVNKRAKTVKF</sequence>
<evidence type="ECO:0000256" key="6">
    <source>
        <dbReference type="SAM" id="MobiDB-lite"/>
    </source>
</evidence>
<dbReference type="PANTHER" id="PTHR46242:SF1">
    <property type="entry name" value="ZINC FINGER CCHC DOMAIN-CONTAINING PROTEIN 9"/>
    <property type="match status" value="1"/>
</dbReference>
<feature type="compositionally biased region" description="Basic and acidic residues" evidence="6">
    <location>
        <begin position="19"/>
        <end position="39"/>
    </location>
</feature>
<reference evidence="8 9" key="1">
    <citation type="journal article" date="2008" name="Nature">
        <title>The genome of the choanoflagellate Monosiga brevicollis and the origin of metazoans.</title>
        <authorList>
            <consortium name="JGI Sequencing"/>
            <person name="King N."/>
            <person name="Westbrook M.J."/>
            <person name="Young S.L."/>
            <person name="Kuo A."/>
            <person name="Abedin M."/>
            <person name="Chapman J."/>
            <person name="Fairclough S."/>
            <person name="Hellsten U."/>
            <person name="Isogai Y."/>
            <person name="Letunic I."/>
            <person name="Marr M."/>
            <person name="Pincus D."/>
            <person name="Putnam N."/>
            <person name="Rokas A."/>
            <person name="Wright K.J."/>
            <person name="Zuzow R."/>
            <person name="Dirks W."/>
            <person name="Good M."/>
            <person name="Goodstein D."/>
            <person name="Lemons D."/>
            <person name="Li W."/>
            <person name="Lyons J.B."/>
            <person name="Morris A."/>
            <person name="Nichols S."/>
            <person name="Richter D.J."/>
            <person name="Salamov A."/>
            <person name="Bork P."/>
            <person name="Lim W.A."/>
            <person name="Manning G."/>
            <person name="Miller W.T."/>
            <person name="McGinnis W."/>
            <person name="Shapiro H."/>
            <person name="Tjian R."/>
            <person name="Grigoriev I.V."/>
            <person name="Rokhsar D."/>
        </authorList>
    </citation>
    <scope>NUCLEOTIDE SEQUENCE [LARGE SCALE GENOMIC DNA]</scope>
    <source>
        <strain evidence="9">MX1 / ATCC 50154</strain>
    </source>
</reference>
<dbReference type="OMA" id="RDCPVGN"/>
<evidence type="ECO:0000259" key="7">
    <source>
        <dbReference type="PROSITE" id="PS50158"/>
    </source>
</evidence>
<feature type="domain" description="CCHC-type" evidence="7">
    <location>
        <begin position="120"/>
        <end position="135"/>
    </location>
</feature>
<dbReference type="RefSeq" id="XP_001745583.1">
    <property type="nucleotide sequence ID" value="XM_001745531.1"/>
</dbReference>
<feature type="region of interest" description="Disordered" evidence="6">
    <location>
        <begin position="1"/>
        <end position="61"/>
    </location>
</feature>
<dbReference type="eggNOG" id="KOG4400">
    <property type="taxonomic scope" value="Eukaryota"/>
</dbReference>
<evidence type="ECO:0000313" key="8">
    <source>
        <dbReference type="EMBL" id="EDQ89554.1"/>
    </source>
</evidence>
<dbReference type="PANTHER" id="PTHR46242">
    <property type="entry name" value="ZINC FINGER CCHC DOMAIN-CONTAINING PROTEIN 9 ZCCHC9"/>
    <property type="match status" value="1"/>
</dbReference>
<keyword evidence="2" id="KW-0677">Repeat</keyword>
<dbReference type="AlphaFoldDB" id="A9UZ15"/>
<dbReference type="Proteomes" id="UP000001357">
    <property type="component" value="Unassembled WGS sequence"/>
</dbReference>
<keyword evidence="1" id="KW-0479">Metal-binding</keyword>
<dbReference type="InParanoid" id="A9UZ15"/>
<feature type="compositionally biased region" description="Acidic residues" evidence="6">
    <location>
        <begin position="186"/>
        <end position="206"/>
    </location>
</feature>
<keyword evidence="4" id="KW-0862">Zinc</keyword>
<dbReference type="FunCoup" id="A9UZ15">
    <property type="interactions" value="374"/>
</dbReference>
<evidence type="ECO:0000256" key="4">
    <source>
        <dbReference type="ARBA" id="ARBA00022833"/>
    </source>
</evidence>
<dbReference type="GO" id="GO:0003676">
    <property type="term" value="F:nucleic acid binding"/>
    <property type="evidence" value="ECO:0007669"/>
    <property type="project" value="InterPro"/>
</dbReference>
<dbReference type="FunFam" id="4.10.60.10:FF:000091">
    <property type="entry name" value="Zinc finger CCHC-type-containing 9"/>
    <property type="match status" value="1"/>
</dbReference>
<evidence type="ECO:0000256" key="1">
    <source>
        <dbReference type="ARBA" id="ARBA00022723"/>
    </source>
</evidence>
<feature type="compositionally biased region" description="Basic residues" evidence="6">
    <location>
        <begin position="50"/>
        <end position="61"/>
    </location>
</feature>
<dbReference type="SMART" id="SM00343">
    <property type="entry name" value="ZnF_C2HC"/>
    <property type="match status" value="4"/>
</dbReference>
<evidence type="ECO:0000256" key="2">
    <source>
        <dbReference type="ARBA" id="ARBA00022737"/>
    </source>
</evidence>
<evidence type="ECO:0000256" key="5">
    <source>
        <dbReference type="PROSITE-ProRule" id="PRU00047"/>
    </source>
</evidence>
<dbReference type="PROSITE" id="PS50158">
    <property type="entry name" value="ZF_CCHC"/>
    <property type="match status" value="1"/>
</dbReference>
<dbReference type="Gene3D" id="4.10.60.10">
    <property type="entry name" value="Zinc finger, CCHC-type"/>
    <property type="match status" value="2"/>
</dbReference>
<name>A9UZ15_MONBE</name>
<proteinExistence type="predicted"/>
<accession>A9UZ15</accession>
<dbReference type="GeneID" id="5890980"/>